<accession>A0A150IUL2</accession>
<dbReference type="AlphaFoldDB" id="A0A150J1N1"/>
<protein>
    <submittedName>
        <fullName evidence="4">S-layer protein</fullName>
    </submittedName>
</protein>
<comment type="caution">
    <text evidence="4">The sequence shown here is derived from an EMBL/GenBank/DDBJ whole genome shotgun (WGS) entry which is preliminary data.</text>
</comment>
<name>A0A150J1N1_9EURY</name>
<evidence type="ECO:0000313" key="3">
    <source>
        <dbReference type="EMBL" id="KYC48666.1"/>
    </source>
</evidence>
<dbReference type="Proteomes" id="UP000092403">
    <property type="component" value="Unassembled WGS sequence"/>
</dbReference>
<dbReference type="Pfam" id="PF05124">
    <property type="entry name" value="S_layer_C"/>
    <property type="match status" value="1"/>
</dbReference>
<evidence type="ECO:0000313" key="2">
    <source>
        <dbReference type="EMBL" id="KYC45143.1"/>
    </source>
</evidence>
<dbReference type="Proteomes" id="UP000091929">
    <property type="component" value="Unassembled WGS sequence"/>
</dbReference>
<dbReference type="EMBL" id="LNGF01000002">
    <property type="protein sequence ID" value="KYC48666.1"/>
    <property type="molecule type" value="Genomic_DNA"/>
</dbReference>
<evidence type="ECO:0000313" key="4">
    <source>
        <dbReference type="EMBL" id="KYC51129.1"/>
    </source>
</evidence>
<dbReference type="EMBL" id="LNJC01000003">
    <property type="protein sequence ID" value="KYC51129.1"/>
    <property type="molecule type" value="Genomic_DNA"/>
</dbReference>
<accession>A0A150J1N1</accession>
<dbReference type="NCBIfam" id="TIGR01564">
    <property type="entry name" value="S_layer_MJ"/>
    <property type="match status" value="1"/>
</dbReference>
<reference evidence="5 6" key="1">
    <citation type="journal article" date="2016" name="ISME J.">
        <title>Chasing the elusive Euryarchaeota class WSA2: genomes reveal a uniquely fastidious methyl-reducing methanogen.</title>
        <authorList>
            <person name="Nobu M.K."/>
            <person name="Narihiro T."/>
            <person name="Kuroda K."/>
            <person name="Mei R."/>
            <person name="Liu W.T."/>
        </authorList>
    </citation>
    <scope>NUCLEOTIDE SEQUENCE [LARGE SCALE GENOMIC DNA]</scope>
    <source>
        <strain evidence="2">B03fssc0709_Meth_Bin005</strain>
        <strain evidence="3">B15fssc0709_Meth_Bin003</strain>
        <strain evidence="4">BMIXfssc0709_Meth_Bin006</strain>
    </source>
</reference>
<evidence type="ECO:0000313" key="7">
    <source>
        <dbReference type="Proteomes" id="UP000092403"/>
    </source>
</evidence>
<evidence type="ECO:0000259" key="1">
    <source>
        <dbReference type="Pfam" id="PF05124"/>
    </source>
</evidence>
<proteinExistence type="predicted"/>
<gene>
    <name evidence="4" type="primary">sla_3</name>
    <name evidence="2" type="ORF">APG10_01114</name>
    <name evidence="3" type="ORF">APG11_00176</name>
    <name evidence="4" type="ORF">APG12_00255</name>
</gene>
<dbReference type="InterPro" id="IPR022651">
    <property type="entry name" value="S_layer_C"/>
</dbReference>
<dbReference type="Proteomes" id="UP000092401">
    <property type="component" value="Unassembled WGS sequence"/>
</dbReference>
<accession>A0A150IJE5</accession>
<dbReference type="InterPro" id="IPR006454">
    <property type="entry name" value="S_layer_MJ"/>
</dbReference>
<evidence type="ECO:0000313" key="6">
    <source>
        <dbReference type="Proteomes" id="UP000092401"/>
    </source>
</evidence>
<dbReference type="EMBL" id="LNGE01000028">
    <property type="protein sequence ID" value="KYC45143.1"/>
    <property type="molecule type" value="Genomic_DNA"/>
</dbReference>
<sequence>MKRKLSVIIISILVFQFFFIYPVLSVNVPRSFFVNTTNGQPQSLIVVGRNAASMDFISGNLIITKIQSEAYFERFVFVTITGSRIMEASNDQLIALDPSTINLTWSDNAGNTGTFTYGQSILVTNLRFITTDTNNLKIYIAQSQNPINILNPELNRNVTITPDFSIELLDNNGNLPGLYNPGGNVRFNTIFRKEQPGSFQQVKVNIWEPQKLITTDQALTENVARNNNLILVGGPVANRLVAGLVQRGQSRVDWYTSPGDIEYIPNGLYGRDVIIVAGADREKTRAAVLKLISS</sequence>
<feature type="domain" description="S-layer protein outer" evidence="1">
    <location>
        <begin position="37"/>
        <end position="293"/>
    </location>
</feature>
<organism evidence="4 7">
    <name type="scientific">Candidatus Methanofastidiosum methylothiophilum</name>
    <dbReference type="NCBI Taxonomy" id="1705564"/>
    <lineage>
        <taxon>Archaea</taxon>
        <taxon>Methanobacteriati</taxon>
        <taxon>Methanobacteriota</taxon>
        <taxon>Stenosarchaea group</taxon>
        <taxon>Candidatus Methanofastidiosia</taxon>
        <taxon>Candidatus Methanofastidiosales</taxon>
        <taxon>Candidatus Methanofastidiosaceae</taxon>
        <taxon>Candidatus Methanofastidiosum</taxon>
    </lineage>
</organism>
<evidence type="ECO:0000313" key="5">
    <source>
        <dbReference type="Proteomes" id="UP000091929"/>
    </source>
</evidence>